<evidence type="ECO:0000313" key="5">
    <source>
        <dbReference type="EMBL" id="MFC3678693.1"/>
    </source>
</evidence>
<comment type="similarity">
    <text evidence="1">Belongs to the GSP E family.</text>
</comment>
<dbReference type="PANTHER" id="PTHR30258">
    <property type="entry name" value="TYPE II SECRETION SYSTEM PROTEIN GSPE-RELATED"/>
    <property type="match status" value="1"/>
</dbReference>
<feature type="domain" description="Bacterial type II secretion system protein E" evidence="4">
    <location>
        <begin position="381"/>
        <end position="395"/>
    </location>
</feature>
<dbReference type="Gene3D" id="3.40.50.300">
    <property type="entry name" value="P-loop containing nucleotide triphosphate hydrolases"/>
    <property type="match status" value="1"/>
</dbReference>
<dbReference type="InterPro" id="IPR007831">
    <property type="entry name" value="T2SS_GspE_N"/>
</dbReference>
<proteinExistence type="inferred from homology"/>
<dbReference type="EMBL" id="JBHRYB010000001">
    <property type="protein sequence ID" value="MFC3678693.1"/>
    <property type="molecule type" value="Genomic_DNA"/>
</dbReference>
<sequence>MESRKKVRVGDLLMEKGLISEEQLMQALAEQKKTGKKIGRAITDLGYVREDQLLQALSDYFHYPFIELARFKIRTELVQLLPETQARRFRSVVLAEEQDGLLVGMADPMDLMTIDDLQRTLKKPVLPAFVREQELLTVLDSVYRRQEQMASIAGELEGELQSSDFDISEMALSSDTSEAPVVRLLQNLFEDAVQVQASDIHIEPEENQLRIRLRVDGELQEQVVKERRVASALVSRLKIMSGLDISEKRLPQDGRFNIRVSQRSIDVRLATMPVQFGEAVVMRLLDQSAGILSMEVLGMPAELRQRFDHLIHRPHGLVLVTGPTGSGKTTTLYAALTSLNTAEKKIITAEDPIEYRLPRINQVQVNPKVGLEFATVLRAALRHDPDIVLVGEMRDHETAEIGLRAAMTGHMVLSTLHTNDSASAAARLLDMGVDHYLVASSLRAVVAQRLIKRLCPHCQQPHQLEAQEKAWLQGMEAAACSDSYLEGRGCHHCHNSGYHGRIGIYELLEITPELLTCLRRQDAQGFAEAAARAPGFRPLALSALDYARAGITSLDEVFRVAATLEE</sequence>
<dbReference type="SMART" id="SM00382">
    <property type="entry name" value="AAA"/>
    <property type="match status" value="1"/>
</dbReference>
<organism evidence="5 6">
    <name type="scientific">Bacterioplanoides pacificum</name>
    <dbReference type="NCBI Taxonomy" id="1171596"/>
    <lineage>
        <taxon>Bacteria</taxon>
        <taxon>Pseudomonadati</taxon>
        <taxon>Pseudomonadota</taxon>
        <taxon>Gammaproteobacteria</taxon>
        <taxon>Oceanospirillales</taxon>
        <taxon>Oceanospirillaceae</taxon>
        <taxon>Bacterioplanoides</taxon>
    </lineage>
</organism>
<accession>A0ABV7VMG6</accession>
<dbReference type="PANTHER" id="PTHR30258:SF29">
    <property type="entry name" value="MSHA PILUS ASSEMBLY ATPASE MSHE"/>
    <property type="match status" value="1"/>
</dbReference>
<keyword evidence="3" id="KW-0067">ATP-binding</keyword>
<comment type="caution">
    <text evidence="5">The sequence shown here is derived from an EMBL/GenBank/DDBJ whole genome shotgun (WGS) entry which is preliminary data.</text>
</comment>
<reference evidence="6" key="1">
    <citation type="journal article" date="2019" name="Int. J. Syst. Evol. Microbiol.">
        <title>The Global Catalogue of Microorganisms (GCM) 10K type strain sequencing project: providing services to taxonomists for standard genome sequencing and annotation.</title>
        <authorList>
            <consortium name="The Broad Institute Genomics Platform"/>
            <consortium name="The Broad Institute Genome Sequencing Center for Infectious Disease"/>
            <person name="Wu L."/>
            <person name="Ma J."/>
        </authorList>
    </citation>
    <scope>NUCLEOTIDE SEQUENCE [LARGE SCALE GENOMIC DNA]</scope>
    <source>
        <strain evidence="6">KCTC 42424</strain>
    </source>
</reference>
<dbReference type="Pfam" id="PF05157">
    <property type="entry name" value="MshEN"/>
    <property type="match status" value="1"/>
</dbReference>
<keyword evidence="2" id="KW-0547">Nucleotide-binding</keyword>
<dbReference type="Pfam" id="PF00437">
    <property type="entry name" value="T2SSE"/>
    <property type="match status" value="1"/>
</dbReference>
<dbReference type="SUPFAM" id="SSF52540">
    <property type="entry name" value="P-loop containing nucleoside triphosphate hydrolases"/>
    <property type="match status" value="1"/>
</dbReference>
<protein>
    <submittedName>
        <fullName evidence="5">GspE/PulE family protein</fullName>
    </submittedName>
</protein>
<dbReference type="RefSeq" id="WP_376864243.1">
    <property type="nucleotide sequence ID" value="NZ_JBHRYB010000001.1"/>
</dbReference>
<evidence type="ECO:0000256" key="3">
    <source>
        <dbReference type="ARBA" id="ARBA00022840"/>
    </source>
</evidence>
<gene>
    <name evidence="5" type="ORF">ACFOMG_01040</name>
</gene>
<dbReference type="InterPro" id="IPR001482">
    <property type="entry name" value="T2SS/T4SS_dom"/>
</dbReference>
<dbReference type="InterPro" id="IPR037257">
    <property type="entry name" value="T2SS_E_N_sf"/>
</dbReference>
<dbReference type="Proteomes" id="UP001595722">
    <property type="component" value="Unassembled WGS sequence"/>
</dbReference>
<keyword evidence="6" id="KW-1185">Reference proteome</keyword>
<dbReference type="CDD" id="cd01129">
    <property type="entry name" value="PulE-GspE-like"/>
    <property type="match status" value="1"/>
</dbReference>
<evidence type="ECO:0000313" key="6">
    <source>
        <dbReference type="Proteomes" id="UP001595722"/>
    </source>
</evidence>
<dbReference type="Gene3D" id="3.30.300.160">
    <property type="entry name" value="Type II secretion system, protein E, N-terminal domain"/>
    <property type="match status" value="1"/>
</dbReference>
<evidence type="ECO:0000256" key="1">
    <source>
        <dbReference type="ARBA" id="ARBA00006611"/>
    </source>
</evidence>
<evidence type="ECO:0000259" key="4">
    <source>
        <dbReference type="PROSITE" id="PS00662"/>
    </source>
</evidence>
<dbReference type="Gene3D" id="3.30.450.90">
    <property type="match status" value="1"/>
</dbReference>
<evidence type="ECO:0000256" key="2">
    <source>
        <dbReference type="ARBA" id="ARBA00022741"/>
    </source>
</evidence>
<dbReference type="InterPro" id="IPR027417">
    <property type="entry name" value="P-loop_NTPase"/>
</dbReference>
<dbReference type="InterPro" id="IPR003593">
    <property type="entry name" value="AAA+_ATPase"/>
</dbReference>
<name>A0ABV7VMG6_9GAMM</name>
<dbReference type="SUPFAM" id="SSF160246">
    <property type="entry name" value="EspE N-terminal domain-like"/>
    <property type="match status" value="1"/>
</dbReference>
<dbReference type="PROSITE" id="PS00662">
    <property type="entry name" value="T2SP_E"/>
    <property type="match status" value="1"/>
</dbReference>